<dbReference type="Proteomes" id="UP000006727">
    <property type="component" value="Chromosome 11"/>
</dbReference>
<evidence type="ECO:0000313" key="2">
    <source>
        <dbReference type="EnsemblPlants" id="PAC:32958248.CDS.1"/>
    </source>
</evidence>
<name>A0A2K1JT46_PHYPA</name>
<dbReference type="EMBL" id="ABEU02000011">
    <property type="protein sequence ID" value="PNR44697.1"/>
    <property type="molecule type" value="Genomic_DNA"/>
</dbReference>
<dbReference type="EnsemblPlants" id="Pp3c11_1925V3.1">
    <property type="protein sequence ID" value="PAC:32958248.CDS.1"/>
    <property type="gene ID" value="Pp3c11_1925"/>
</dbReference>
<sequence>MGDECEELLCLRNAKCPVTRFCVSEIAHNLEENSSQIAAQFHFYLCRLFQIPDPEPLGRGRLLPTYKIRHYGVLAKVLCFDLNHLLINLDKARGGTQQKLCAAS</sequence>
<proteinExistence type="predicted"/>
<dbReference type="Gramene" id="Pp3c11_1925V3.1">
    <property type="protein sequence ID" value="PAC:32958248.CDS.1"/>
    <property type="gene ID" value="Pp3c11_1925"/>
</dbReference>
<evidence type="ECO:0000313" key="1">
    <source>
        <dbReference type="EMBL" id="PNR44697.1"/>
    </source>
</evidence>
<dbReference type="AlphaFoldDB" id="A0A2K1JT46"/>
<organism evidence="1">
    <name type="scientific">Physcomitrium patens</name>
    <name type="common">Spreading-leaved earth moss</name>
    <name type="synonym">Physcomitrella patens</name>
    <dbReference type="NCBI Taxonomy" id="3218"/>
    <lineage>
        <taxon>Eukaryota</taxon>
        <taxon>Viridiplantae</taxon>
        <taxon>Streptophyta</taxon>
        <taxon>Embryophyta</taxon>
        <taxon>Bryophyta</taxon>
        <taxon>Bryophytina</taxon>
        <taxon>Bryopsida</taxon>
        <taxon>Funariidae</taxon>
        <taxon>Funariales</taxon>
        <taxon>Funariaceae</taxon>
        <taxon>Physcomitrium</taxon>
    </lineage>
</organism>
<reference evidence="2" key="3">
    <citation type="submission" date="2020-12" db="UniProtKB">
        <authorList>
            <consortium name="EnsemblPlants"/>
        </authorList>
    </citation>
    <scope>IDENTIFICATION</scope>
</reference>
<accession>A0A2K1JT46</accession>
<reference evidence="1 3" key="1">
    <citation type="journal article" date="2008" name="Science">
        <title>The Physcomitrella genome reveals evolutionary insights into the conquest of land by plants.</title>
        <authorList>
            <person name="Rensing S."/>
            <person name="Lang D."/>
            <person name="Zimmer A."/>
            <person name="Terry A."/>
            <person name="Salamov A."/>
            <person name="Shapiro H."/>
            <person name="Nishiyama T."/>
            <person name="Perroud P.-F."/>
            <person name="Lindquist E."/>
            <person name="Kamisugi Y."/>
            <person name="Tanahashi T."/>
            <person name="Sakakibara K."/>
            <person name="Fujita T."/>
            <person name="Oishi K."/>
            <person name="Shin-I T."/>
            <person name="Kuroki Y."/>
            <person name="Toyoda A."/>
            <person name="Suzuki Y."/>
            <person name="Hashimoto A."/>
            <person name="Yamaguchi K."/>
            <person name="Sugano A."/>
            <person name="Kohara Y."/>
            <person name="Fujiyama A."/>
            <person name="Anterola A."/>
            <person name="Aoki S."/>
            <person name="Ashton N."/>
            <person name="Barbazuk W.B."/>
            <person name="Barker E."/>
            <person name="Bennetzen J."/>
            <person name="Bezanilla M."/>
            <person name="Blankenship R."/>
            <person name="Cho S.H."/>
            <person name="Dutcher S."/>
            <person name="Estelle M."/>
            <person name="Fawcett J.A."/>
            <person name="Gundlach H."/>
            <person name="Hanada K."/>
            <person name="Heyl A."/>
            <person name="Hicks K.A."/>
            <person name="Hugh J."/>
            <person name="Lohr M."/>
            <person name="Mayer K."/>
            <person name="Melkozernov A."/>
            <person name="Murata T."/>
            <person name="Nelson D."/>
            <person name="Pils B."/>
            <person name="Prigge M."/>
            <person name="Reiss B."/>
            <person name="Renner T."/>
            <person name="Rombauts S."/>
            <person name="Rushton P."/>
            <person name="Sanderfoot A."/>
            <person name="Schween G."/>
            <person name="Shiu S.-H."/>
            <person name="Stueber K."/>
            <person name="Theodoulou F.L."/>
            <person name="Tu H."/>
            <person name="Van de Peer Y."/>
            <person name="Verrier P.J."/>
            <person name="Waters E."/>
            <person name="Wood A."/>
            <person name="Yang L."/>
            <person name="Cove D."/>
            <person name="Cuming A."/>
            <person name="Hasebe M."/>
            <person name="Lucas S."/>
            <person name="Mishler D.B."/>
            <person name="Reski R."/>
            <person name="Grigoriev I."/>
            <person name="Quatrano R.S."/>
            <person name="Boore J.L."/>
        </authorList>
    </citation>
    <scope>NUCLEOTIDE SEQUENCE [LARGE SCALE GENOMIC DNA]</scope>
    <source>
        <strain evidence="2 3">cv. Gransden 2004</strain>
    </source>
</reference>
<protein>
    <submittedName>
        <fullName evidence="1 2">Uncharacterized protein</fullName>
    </submittedName>
</protein>
<reference evidence="1 3" key="2">
    <citation type="journal article" date="2018" name="Plant J.">
        <title>The Physcomitrella patens chromosome-scale assembly reveals moss genome structure and evolution.</title>
        <authorList>
            <person name="Lang D."/>
            <person name="Ullrich K.K."/>
            <person name="Murat F."/>
            <person name="Fuchs J."/>
            <person name="Jenkins J."/>
            <person name="Haas F.B."/>
            <person name="Piednoel M."/>
            <person name="Gundlach H."/>
            <person name="Van Bel M."/>
            <person name="Meyberg R."/>
            <person name="Vives C."/>
            <person name="Morata J."/>
            <person name="Symeonidi A."/>
            <person name="Hiss M."/>
            <person name="Muchero W."/>
            <person name="Kamisugi Y."/>
            <person name="Saleh O."/>
            <person name="Blanc G."/>
            <person name="Decker E.L."/>
            <person name="van Gessel N."/>
            <person name="Grimwood J."/>
            <person name="Hayes R.D."/>
            <person name="Graham S.W."/>
            <person name="Gunter L.E."/>
            <person name="McDaniel S.F."/>
            <person name="Hoernstein S.N.W."/>
            <person name="Larsson A."/>
            <person name="Li F.W."/>
            <person name="Perroud P.F."/>
            <person name="Phillips J."/>
            <person name="Ranjan P."/>
            <person name="Rokshar D.S."/>
            <person name="Rothfels C.J."/>
            <person name="Schneider L."/>
            <person name="Shu S."/>
            <person name="Stevenson D.W."/>
            <person name="Thummler F."/>
            <person name="Tillich M."/>
            <person name="Villarreal Aguilar J.C."/>
            <person name="Widiez T."/>
            <person name="Wong G.K."/>
            <person name="Wymore A."/>
            <person name="Zhang Y."/>
            <person name="Zimmer A.D."/>
            <person name="Quatrano R.S."/>
            <person name="Mayer K.F.X."/>
            <person name="Goodstein D."/>
            <person name="Casacuberta J.M."/>
            <person name="Vandepoele K."/>
            <person name="Reski R."/>
            <person name="Cuming A.C."/>
            <person name="Tuskan G.A."/>
            <person name="Maumus F."/>
            <person name="Salse J."/>
            <person name="Schmutz J."/>
            <person name="Rensing S.A."/>
        </authorList>
    </citation>
    <scope>NUCLEOTIDE SEQUENCE [LARGE SCALE GENOMIC DNA]</scope>
    <source>
        <strain evidence="2 3">cv. Gransden 2004</strain>
    </source>
</reference>
<dbReference type="InParanoid" id="A0A2K1JT46"/>
<keyword evidence="3" id="KW-1185">Reference proteome</keyword>
<evidence type="ECO:0000313" key="3">
    <source>
        <dbReference type="Proteomes" id="UP000006727"/>
    </source>
</evidence>
<gene>
    <name evidence="1" type="ORF">PHYPA_014467</name>
</gene>